<proteinExistence type="predicted"/>
<gene>
    <name evidence="2" type="ORF">ACFSJE_06030</name>
</gene>
<reference evidence="3" key="1">
    <citation type="journal article" date="2019" name="Int. J. Syst. Evol. Microbiol.">
        <title>The Global Catalogue of Microorganisms (GCM) 10K type strain sequencing project: providing services to taxonomists for standard genome sequencing and annotation.</title>
        <authorList>
            <consortium name="The Broad Institute Genomics Platform"/>
            <consortium name="The Broad Institute Genome Sequencing Center for Infectious Disease"/>
            <person name="Wu L."/>
            <person name="Ma J."/>
        </authorList>
    </citation>
    <scope>NUCLEOTIDE SEQUENCE [LARGE SCALE GENOMIC DNA]</scope>
    <source>
        <strain evidence="3">JCM 3389</strain>
    </source>
</reference>
<evidence type="ECO:0000313" key="3">
    <source>
        <dbReference type="Proteomes" id="UP001597342"/>
    </source>
</evidence>
<keyword evidence="3" id="KW-1185">Reference proteome</keyword>
<dbReference type="InterPro" id="IPR043749">
    <property type="entry name" value="DUF5694"/>
</dbReference>
<dbReference type="Proteomes" id="UP001597342">
    <property type="component" value="Unassembled WGS sequence"/>
</dbReference>
<comment type="caution">
    <text evidence="2">The sequence shown here is derived from an EMBL/GenBank/DDBJ whole genome shotgun (WGS) entry which is preliminary data.</text>
</comment>
<organism evidence="2 3">
    <name type="scientific">Flagellimonas iocasae</name>
    <dbReference type="NCBI Taxonomy" id="2055905"/>
    <lineage>
        <taxon>Bacteria</taxon>
        <taxon>Pseudomonadati</taxon>
        <taxon>Bacteroidota</taxon>
        <taxon>Flavobacteriia</taxon>
        <taxon>Flavobacteriales</taxon>
        <taxon>Flavobacteriaceae</taxon>
        <taxon>Flagellimonas</taxon>
    </lineage>
</organism>
<dbReference type="Pfam" id="PF18950">
    <property type="entry name" value="DUF5694"/>
    <property type="match status" value="1"/>
</dbReference>
<feature type="signal peptide" evidence="1">
    <location>
        <begin position="1"/>
        <end position="23"/>
    </location>
</feature>
<dbReference type="EMBL" id="JBHUHU010000002">
    <property type="protein sequence ID" value="MFD2099323.1"/>
    <property type="molecule type" value="Genomic_DNA"/>
</dbReference>
<protein>
    <submittedName>
        <fullName evidence="2">DUF5694 domain-containing protein</fullName>
    </submittedName>
</protein>
<evidence type="ECO:0000256" key="1">
    <source>
        <dbReference type="SAM" id="SignalP"/>
    </source>
</evidence>
<evidence type="ECO:0000313" key="2">
    <source>
        <dbReference type="EMBL" id="MFD2099323.1"/>
    </source>
</evidence>
<sequence>MIYKTVWAFAVFFVLLSCSPKTNQPESQESQNTKQVLLIGTFHYNNPGADVAQTKSFDILSESAQAELEEISEKIKEYKPDQVLVEWPYNEQQELDSLYQLYLADNYFTNDNLSSYYQKSETFQLAFRVAKKAGLPSVKAVDYRNTDFPFDSLMTVTAQQNQTTLQKKFTEGIERFTQEFDEKIESGASLLDMTYYLNTEELRQFSNEFHTQVPLLVGDRDNFVGAYLASEWYRRNLYMWALAQKATQPNDKRIMLLLGSSHVAMIKNFIDKNPDWDTVELEKIMQ</sequence>
<keyword evidence="1" id="KW-0732">Signal</keyword>
<name>A0ABW4XYJ8_9FLAO</name>
<dbReference type="PROSITE" id="PS51257">
    <property type="entry name" value="PROKAR_LIPOPROTEIN"/>
    <property type="match status" value="1"/>
</dbReference>
<dbReference type="RefSeq" id="WP_379830087.1">
    <property type="nucleotide sequence ID" value="NZ_JBHUHU010000002.1"/>
</dbReference>
<feature type="chain" id="PRO_5047148277" evidence="1">
    <location>
        <begin position="24"/>
        <end position="286"/>
    </location>
</feature>
<accession>A0ABW4XYJ8</accession>